<keyword evidence="1" id="KW-0732">Signal</keyword>
<evidence type="ECO:0008006" key="4">
    <source>
        <dbReference type="Google" id="ProtNLM"/>
    </source>
</evidence>
<protein>
    <recommendedName>
        <fullName evidence="4">Right handed beta helix domain-containing protein</fullName>
    </recommendedName>
</protein>
<evidence type="ECO:0000313" key="2">
    <source>
        <dbReference type="EMBL" id="QDU83409.1"/>
    </source>
</evidence>
<dbReference type="InterPro" id="IPR012334">
    <property type="entry name" value="Pectin_lyas_fold"/>
</dbReference>
<dbReference type="AlphaFoldDB" id="A0A518CW04"/>
<evidence type="ECO:0000313" key="3">
    <source>
        <dbReference type="Proteomes" id="UP000319342"/>
    </source>
</evidence>
<dbReference type="Gene3D" id="2.160.20.10">
    <property type="entry name" value="Single-stranded right-handed beta-helix, Pectin lyase-like"/>
    <property type="match status" value="1"/>
</dbReference>
<feature type="signal peptide" evidence="1">
    <location>
        <begin position="1"/>
        <end position="32"/>
    </location>
</feature>
<accession>A0A518CW04</accession>
<proteinExistence type="predicted"/>
<evidence type="ECO:0000256" key="1">
    <source>
        <dbReference type="SAM" id="SignalP"/>
    </source>
</evidence>
<dbReference type="Proteomes" id="UP000319342">
    <property type="component" value="Chromosome"/>
</dbReference>
<dbReference type="SUPFAM" id="SSF51126">
    <property type="entry name" value="Pectin lyase-like"/>
    <property type="match status" value="1"/>
</dbReference>
<dbReference type="RefSeq" id="WP_145183042.1">
    <property type="nucleotide sequence ID" value="NZ_CP036290.1"/>
</dbReference>
<dbReference type="OrthoDB" id="304293at2"/>
<keyword evidence="3" id="KW-1185">Reference proteome</keyword>
<organism evidence="2 3">
    <name type="scientific">Rohdeia mirabilis</name>
    <dbReference type="NCBI Taxonomy" id="2528008"/>
    <lineage>
        <taxon>Bacteria</taxon>
        <taxon>Pseudomonadati</taxon>
        <taxon>Planctomycetota</taxon>
        <taxon>Planctomycetia</taxon>
        <taxon>Planctomycetia incertae sedis</taxon>
        <taxon>Rohdeia</taxon>
    </lineage>
</organism>
<gene>
    <name evidence="2" type="ORF">Pla163_05080</name>
</gene>
<reference evidence="2 3" key="1">
    <citation type="submission" date="2019-02" db="EMBL/GenBank/DDBJ databases">
        <title>Deep-cultivation of Planctomycetes and their phenomic and genomic characterization uncovers novel biology.</title>
        <authorList>
            <person name="Wiegand S."/>
            <person name="Jogler M."/>
            <person name="Boedeker C."/>
            <person name="Pinto D."/>
            <person name="Vollmers J."/>
            <person name="Rivas-Marin E."/>
            <person name="Kohn T."/>
            <person name="Peeters S.H."/>
            <person name="Heuer A."/>
            <person name="Rast P."/>
            <person name="Oberbeckmann S."/>
            <person name="Bunk B."/>
            <person name="Jeske O."/>
            <person name="Meyerdierks A."/>
            <person name="Storesund J.E."/>
            <person name="Kallscheuer N."/>
            <person name="Luecker S."/>
            <person name="Lage O.M."/>
            <person name="Pohl T."/>
            <person name="Merkel B.J."/>
            <person name="Hornburger P."/>
            <person name="Mueller R.-W."/>
            <person name="Bruemmer F."/>
            <person name="Labrenz M."/>
            <person name="Spormann A.M."/>
            <person name="Op den Camp H."/>
            <person name="Overmann J."/>
            <person name="Amann R."/>
            <person name="Jetten M.S.M."/>
            <person name="Mascher T."/>
            <person name="Medema M.H."/>
            <person name="Devos D.P."/>
            <person name="Kaster A.-K."/>
            <person name="Ovreas L."/>
            <person name="Rohde M."/>
            <person name="Galperin M.Y."/>
            <person name="Jogler C."/>
        </authorList>
    </citation>
    <scope>NUCLEOTIDE SEQUENCE [LARGE SCALE GENOMIC DNA]</scope>
    <source>
        <strain evidence="2 3">Pla163</strain>
    </source>
</reference>
<sequence precursor="true">MRTDTLSIFGCSVLRSGATLLASALLATTAAADRVWVVDDDGGQGTDFVDVQPALNAAVDGDLVLVRPGLYSGFELVGKSVSIAADIDGASIVLGSSAVRDLPAGRSASLRGLRIVGTGGSALELTDCAGIVWLEACVVRGDQGDGFLGSPTFHPDGHAGTSVEDCASAIFMRCTFEGGDGADFAPVFSTRGDGGDGVDAVGTRVTSYECVFIGGDGGSVASALVADDGGTGGLGLALDAGYAMASDCRFEGGVGGIGGLVPGTPATCGAGGDGGDALGQHAPATGPVDVRLLACTFSPGAPGPGFDPPTCPAGSPGNSTALVFGSIDGLVGQPVSHRAASPVRAGQPITFTIGGEPGAFVVLGVAAGPADLFVPDFNGSLVLDANAFVLFPGFVGLDGALTSTWPGGVAVAPGTALTVHTQPALFVASTLSLTVGSGSWLTILDPNL</sequence>
<feature type="chain" id="PRO_5022178421" description="Right handed beta helix domain-containing protein" evidence="1">
    <location>
        <begin position="33"/>
        <end position="448"/>
    </location>
</feature>
<dbReference type="InterPro" id="IPR011050">
    <property type="entry name" value="Pectin_lyase_fold/virulence"/>
</dbReference>
<dbReference type="EMBL" id="CP036290">
    <property type="protein sequence ID" value="QDU83409.1"/>
    <property type="molecule type" value="Genomic_DNA"/>
</dbReference>
<name>A0A518CW04_9BACT</name>